<dbReference type="InterPro" id="IPR004450">
    <property type="entry name" value="Thr_synthase-like"/>
</dbReference>
<feature type="domain" description="Tryptophan synthase beta chain-like PALP" evidence="9">
    <location>
        <begin position="76"/>
        <end position="378"/>
    </location>
</feature>
<dbReference type="GeneID" id="90985386"/>
<comment type="function">
    <text evidence="8">Catalyzes the gamma-elimination of phosphate from L-phosphohomoserine and the beta-addition of water to produce L-threonine.</text>
</comment>
<dbReference type="EC" id="4.2.3.1" evidence="7 8"/>
<evidence type="ECO:0000256" key="2">
    <source>
        <dbReference type="ARBA" id="ARBA00005517"/>
    </source>
</evidence>
<comment type="similarity">
    <text evidence="2 8">Belongs to the threonine synthase family.</text>
</comment>
<sequence length="409" mass="44006">MAFYTLKCALCGREFPAESTLKTCPDCGIHGTMHVLYDYDEVKKQIDRTSLAADPRFSLWRYEALLPMRKNSRRPTLQVGWTPLYDMPQIASEYDVGQLLIKDDGRNPTASLKDRASAVAVTLAAERNRDVLACASTGNAASSLAGFAANMGLKSVIFVPETAPVAKVTQLLVFGARVFLVKGDYAAAVRLAIEAIEHYGWYDRNCAINPFLVEGKKTCAMEIAEQCDWDVPDKVFVSVGDGCIVSSTYKGFYDLYKIGVIDRIPQIIGVQAEGACPIHRAIQEGADKIVFGPSHTIADSIDVGAPHNWAKALHAIRASHGDTTAVSDAEILSAVAELPRKSGVFAEPAGATAYAGFVKFAREGRLKASDRVAVIISGNGLKDVASAQKAVPPAAKVAPNMEELIKILG</sequence>
<dbReference type="InterPro" id="IPR036052">
    <property type="entry name" value="TrpB-like_PALP_sf"/>
</dbReference>
<evidence type="ECO:0000256" key="4">
    <source>
        <dbReference type="ARBA" id="ARBA00022898"/>
    </source>
</evidence>
<dbReference type="InterPro" id="IPR001926">
    <property type="entry name" value="TrpB-like_PALP"/>
</dbReference>
<dbReference type="Pfam" id="PF00291">
    <property type="entry name" value="PALP"/>
    <property type="match status" value="1"/>
</dbReference>
<name>A0ABM9ZRP8_9BACT</name>
<keyword evidence="4 8" id="KW-0663">Pyridoxal phosphate</keyword>
<evidence type="ECO:0000256" key="5">
    <source>
        <dbReference type="ARBA" id="ARBA00023239"/>
    </source>
</evidence>
<dbReference type="Gene3D" id="3.40.50.1100">
    <property type="match status" value="2"/>
</dbReference>
<keyword evidence="8" id="KW-0791">Threonine biosynthesis</keyword>
<proteinExistence type="inferred from homology"/>
<dbReference type="PANTHER" id="PTHR48078:SF6">
    <property type="entry name" value="L-THREONINE DEHYDRATASE CATABOLIC TDCB"/>
    <property type="match status" value="1"/>
</dbReference>
<evidence type="ECO:0000256" key="7">
    <source>
        <dbReference type="NCBIfam" id="TIGR00260"/>
    </source>
</evidence>
<protein>
    <recommendedName>
        <fullName evidence="3 7">Threonine synthase</fullName>
        <ecNumber evidence="7 8">4.2.3.1</ecNumber>
    </recommendedName>
</protein>
<dbReference type="RefSeq" id="WP_009165969.1">
    <property type="nucleotide sequence ID" value="NZ_ADFP01000126.1"/>
</dbReference>
<dbReference type="InterPro" id="IPR026260">
    <property type="entry name" value="Thr_Synthase_bac/arc"/>
</dbReference>
<comment type="caution">
    <text evidence="10">The sequence shown here is derived from an EMBL/GenBank/DDBJ whole genome shotgun (WGS) entry which is preliminary data.</text>
</comment>
<organism evidence="10 11">
    <name type="scientific">Pyramidobacter piscolens W5455</name>
    <dbReference type="NCBI Taxonomy" id="352165"/>
    <lineage>
        <taxon>Bacteria</taxon>
        <taxon>Thermotogati</taxon>
        <taxon>Synergistota</taxon>
        <taxon>Synergistia</taxon>
        <taxon>Synergistales</taxon>
        <taxon>Dethiosulfovibrionaceae</taxon>
        <taxon>Pyramidobacter</taxon>
    </lineage>
</organism>
<dbReference type="GO" id="GO:0004795">
    <property type="term" value="F:threonine synthase activity"/>
    <property type="evidence" value="ECO:0007669"/>
    <property type="project" value="UniProtKB-EC"/>
</dbReference>
<keyword evidence="5 8" id="KW-0456">Lyase</keyword>
<evidence type="ECO:0000259" key="9">
    <source>
        <dbReference type="Pfam" id="PF00291"/>
    </source>
</evidence>
<accession>A0ABM9ZRP8</accession>
<dbReference type="PIRSF" id="PIRSF038945">
    <property type="entry name" value="Thr_synthase"/>
    <property type="match status" value="1"/>
</dbReference>
<evidence type="ECO:0000313" key="11">
    <source>
        <dbReference type="Proteomes" id="UP000006462"/>
    </source>
</evidence>
<dbReference type="PANTHER" id="PTHR48078">
    <property type="entry name" value="THREONINE DEHYDRATASE, MITOCHONDRIAL-RELATED"/>
    <property type="match status" value="1"/>
</dbReference>
<evidence type="ECO:0000256" key="8">
    <source>
        <dbReference type="PIRNR" id="PIRNR038945"/>
    </source>
</evidence>
<reference evidence="10 11" key="1">
    <citation type="submission" date="2009-12" db="EMBL/GenBank/DDBJ databases">
        <authorList>
            <person name="Shrivastava S."/>
            <person name="Madupu R."/>
            <person name="Durkin A.S."/>
            <person name="Torralba M."/>
            <person name="Methe B."/>
            <person name="Sutton G.G."/>
            <person name="Strausberg R.L."/>
            <person name="Nelson K.E."/>
        </authorList>
    </citation>
    <scope>NUCLEOTIDE SEQUENCE [LARGE SCALE GENOMIC DNA]</scope>
    <source>
        <strain evidence="10 11">W5455</strain>
    </source>
</reference>
<evidence type="ECO:0000256" key="6">
    <source>
        <dbReference type="ARBA" id="ARBA00049144"/>
    </source>
</evidence>
<dbReference type="InterPro" id="IPR050147">
    <property type="entry name" value="Ser/Thr_Dehydratase"/>
</dbReference>
<evidence type="ECO:0000256" key="1">
    <source>
        <dbReference type="ARBA" id="ARBA00001933"/>
    </source>
</evidence>
<keyword evidence="8" id="KW-0028">Amino-acid biosynthesis</keyword>
<comment type="pathway">
    <text evidence="8">Amino-acid biosynthesis; L-threonine biosynthesis; L-threonine from L-aspartate: step 5/5.</text>
</comment>
<gene>
    <name evidence="10" type="primary">thrC</name>
    <name evidence="10" type="ORF">HMPREF7215_1128</name>
</gene>
<dbReference type="EMBL" id="ADFP01000126">
    <property type="protein sequence ID" value="EFB89591.1"/>
    <property type="molecule type" value="Genomic_DNA"/>
</dbReference>
<evidence type="ECO:0000256" key="3">
    <source>
        <dbReference type="ARBA" id="ARBA00018679"/>
    </source>
</evidence>
<comment type="cofactor">
    <cofactor evidence="1 8">
        <name>pyridoxal 5'-phosphate</name>
        <dbReference type="ChEBI" id="CHEBI:597326"/>
    </cofactor>
</comment>
<comment type="catalytic activity">
    <reaction evidence="6 8">
        <text>O-phospho-L-homoserine + H2O = L-threonine + phosphate</text>
        <dbReference type="Rhea" id="RHEA:10840"/>
        <dbReference type="ChEBI" id="CHEBI:15377"/>
        <dbReference type="ChEBI" id="CHEBI:43474"/>
        <dbReference type="ChEBI" id="CHEBI:57590"/>
        <dbReference type="ChEBI" id="CHEBI:57926"/>
        <dbReference type="EC" id="4.2.3.1"/>
    </reaction>
</comment>
<dbReference type="Proteomes" id="UP000006462">
    <property type="component" value="Unassembled WGS sequence"/>
</dbReference>
<dbReference type="NCBIfam" id="TIGR00260">
    <property type="entry name" value="thrC"/>
    <property type="match status" value="1"/>
</dbReference>
<keyword evidence="11" id="KW-1185">Reference proteome</keyword>
<dbReference type="CDD" id="cd01563">
    <property type="entry name" value="Thr-synth_1"/>
    <property type="match status" value="1"/>
</dbReference>
<evidence type="ECO:0000313" key="10">
    <source>
        <dbReference type="EMBL" id="EFB89591.1"/>
    </source>
</evidence>
<dbReference type="SUPFAM" id="SSF53686">
    <property type="entry name" value="Tryptophan synthase beta subunit-like PLP-dependent enzymes"/>
    <property type="match status" value="1"/>
</dbReference>